<gene>
    <name evidence="1" type="ORF">B296_00027253</name>
</gene>
<evidence type="ECO:0000313" key="2">
    <source>
        <dbReference type="Proteomes" id="UP000287651"/>
    </source>
</evidence>
<dbReference type="Proteomes" id="UP000287651">
    <property type="component" value="Unassembled WGS sequence"/>
</dbReference>
<proteinExistence type="predicted"/>
<reference evidence="1 2" key="1">
    <citation type="journal article" date="2014" name="Agronomy (Basel)">
        <title>A Draft Genome Sequence for Ensete ventricosum, the Drought-Tolerant Tree Against Hunger.</title>
        <authorList>
            <person name="Harrison J."/>
            <person name="Moore K.A."/>
            <person name="Paszkiewicz K."/>
            <person name="Jones T."/>
            <person name="Grant M."/>
            <person name="Ambacheew D."/>
            <person name="Muzemil S."/>
            <person name="Studholme D.J."/>
        </authorList>
    </citation>
    <scope>NUCLEOTIDE SEQUENCE [LARGE SCALE GENOMIC DNA]</scope>
</reference>
<dbReference type="AlphaFoldDB" id="A0A426XEH3"/>
<name>A0A426XEH3_ENSVE</name>
<evidence type="ECO:0000313" key="1">
    <source>
        <dbReference type="EMBL" id="RRT37881.1"/>
    </source>
</evidence>
<dbReference type="EMBL" id="AMZH03021787">
    <property type="protein sequence ID" value="RRT37881.1"/>
    <property type="molecule type" value="Genomic_DNA"/>
</dbReference>
<sequence length="79" mass="8166">MLPLRFPNSGIKAKLGLAHRGSAHKGAGCRVPARDYRPRPALPPAGAVAPTAAVATFWQGGYRRARVAATYTGVAAVAV</sequence>
<organism evidence="1 2">
    <name type="scientific">Ensete ventricosum</name>
    <name type="common">Abyssinian banana</name>
    <name type="synonym">Musa ensete</name>
    <dbReference type="NCBI Taxonomy" id="4639"/>
    <lineage>
        <taxon>Eukaryota</taxon>
        <taxon>Viridiplantae</taxon>
        <taxon>Streptophyta</taxon>
        <taxon>Embryophyta</taxon>
        <taxon>Tracheophyta</taxon>
        <taxon>Spermatophyta</taxon>
        <taxon>Magnoliopsida</taxon>
        <taxon>Liliopsida</taxon>
        <taxon>Zingiberales</taxon>
        <taxon>Musaceae</taxon>
        <taxon>Ensete</taxon>
    </lineage>
</organism>
<comment type="caution">
    <text evidence="1">The sequence shown here is derived from an EMBL/GenBank/DDBJ whole genome shotgun (WGS) entry which is preliminary data.</text>
</comment>
<accession>A0A426XEH3</accession>
<protein>
    <submittedName>
        <fullName evidence="1">Uncharacterized protein</fullName>
    </submittedName>
</protein>